<gene>
    <name evidence="1" type="ORF">LCGC14_0677120</name>
</gene>
<reference evidence="1" key="1">
    <citation type="journal article" date="2015" name="Nature">
        <title>Complex archaea that bridge the gap between prokaryotes and eukaryotes.</title>
        <authorList>
            <person name="Spang A."/>
            <person name="Saw J.H."/>
            <person name="Jorgensen S.L."/>
            <person name="Zaremba-Niedzwiedzka K."/>
            <person name="Martijn J."/>
            <person name="Lind A.E."/>
            <person name="van Eijk R."/>
            <person name="Schleper C."/>
            <person name="Guy L."/>
            <person name="Ettema T.J."/>
        </authorList>
    </citation>
    <scope>NUCLEOTIDE SEQUENCE</scope>
</reference>
<organism evidence="1">
    <name type="scientific">marine sediment metagenome</name>
    <dbReference type="NCBI Taxonomy" id="412755"/>
    <lineage>
        <taxon>unclassified sequences</taxon>
        <taxon>metagenomes</taxon>
        <taxon>ecological metagenomes</taxon>
    </lineage>
</organism>
<proteinExistence type="predicted"/>
<sequence length="83" mass="9839">MSKDNFNEKNYNDMSNARIDAGYDVLDKAFEVIFNKHHLNFFEALTVLAMMDVKIKQNNISQYLIETVTRFQQKMNREDEEGK</sequence>
<protein>
    <submittedName>
        <fullName evidence="1">Uncharacterized protein</fullName>
    </submittedName>
</protein>
<dbReference type="AlphaFoldDB" id="A0A0F9TX88"/>
<dbReference type="EMBL" id="LAZR01001353">
    <property type="protein sequence ID" value="KKN46018.1"/>
    <property type="molecule type" value="Genomic_DNA"/>
</dbReference>
<name>A0A0F9TX88_9ZZZZ</name>
<evidence type="ECO:0000313" key="1">
    <source>
        <dbReference type="EMBL" id="KKN46018.1"/>
    </source>
</evidence>
<accession>A0A0F9TX88</accession>
<comment type="caution">
    <text evidence="1">The sequence shown here is derived from an EMBL/GenBank/DDBJ whole genome shotgun (WGS) entry which is preliminary data.</text>
</comment>